<organism evidence="5 6">
    <name type="scientific">Paeniglutamicibacter antarcticus</name>
    <dbReference type="NCBI Taxonomy" id="494023"/>
    <lineage>
        <taxon>Bacteria</taxon>
        <taxon>Bacillati</taxon>
        <taxon>Actinomycetota</taxon>
        <taxon>Actinomycetes</taxon>
        <taxon>Micrococcales</taxon>
        <taxon>Micrococcaceae</taxon>
        <taxon>Paeniglutamicibacter</taxon>
    </lineage>
</organism>
<comment type="similarity">
    <text evidence="1">Belongs to the glycosyl hydrolase 3 family.</text>
</comment>
<dbReference type="SUPFAM" id="SSF51445">
    <property type="entry name" value="(Trans)glycosidases"/>
    <property type="match status" value="1"/>
</dbReference>
<keyword evidence="3" id="KW-0326">Glycosidase</keyword>
<dbReference type="InterPro" id="IPR036962">
    <property type="entry name" value="Glyco_hydro_3_N_sf"/>
</dbReference>
<dbReference type="Pfam" id="PF00933">
    <property type="entry name" value="Glyco_hydro_3"/>
    <property type="match status" value="1"/>
</dbReference>
<protein>
    <submittedName>
        <fullName evidence="5">Glycoside hydrolase family 3 protein</fullName>
    </submittedName>
</protein>
<sequence length="499" mass="51137">MRRTAAEPRFGAHLSNPSLPEDAQLRRLAAATLMPGFTGTSMPGWIADALAEGVGSVCIYGTNISCPVQLAALMKELRAASPSVLLTLDEEGGDVTRLHYLTGSNQPGNAVLGRLDSPATTSACAAAIADELAELGFNLNLAPDADVNSTATNPVIGVRSFGARASHVAAHTAAWVTGLQNAGVAACAKHFPGHGDTATDSHLELPTIEVDLQTLRERELVPFTAAIAAGTASIMTSHIMVPVLDAQNPATFSTAILQDLLREELGFTGAIITDALDMAGASGETGIEAAAVRALAAGADLLCLGSETSPERYERILAAIIDAVHAGHLDPTRLEEAAWRVAVLGSAYPPGSCGTRGPDTAAVAKAIPDAAAITSAFEISPAARSWISDPSPTALVQIETEANMAVGRVPWGLTAAGIADTIEGAGPGAKIALAGRGLDAGHPVWQLAERLRSHGRNLIVVECGWPRGGADIVTFGASASVSRALLALLDPTRAHDAGS</sequence>
<comment type="caution">
    <text evidence="5">The sequence shown here is derived from an EMBL/GenBank/DDBJ whole genome shotgun (WGS) entry which is preliminary data.</text>
</comment>
<dbReference type="InterPro" id="IPR001764">
    <property type="entry name" value="Glyco_hydro_3_N"/>
</dbReference>
<evidence type="ECO:0000259" key="4">
    <source>
        <dbReference type="Pfam" id="PF00933"/>
    </source>
</evidence>
<evidence type="ECO:0000256" key="2">
    <source>
        <dbReference type="ARBA" id="ARBA00022801"/>
    </source>
</evidence>
<evidence type="ECO:0000256" key="1">
    <source>
        <dbReference type="ARBA" id="ARBA00005336"/>
    </source>
</evidence>
<keyword evidence="6" id="KW-1185">Reference proteome</keyword>
<dbReference type="GO" id="GO:0016787">
    <property type="term" value="F:hydrolase activity"/>
    <property type="evidence" value="ECO:0007669"/>
    <property type="project" value="UniProtKB-KW"/>
</dbReference>
<dbReference type="Gene3D" id="3.20.20.300">
    <property type="entry name" value="Glycoside hydrolase, family 3, N-terminal domain"/>
    <property type="match status" value="1"/>
</dbReference>
<reference evidence="6" key="1">
    <citation type="journal article" date="2019" name="Int. J. Syst. Evol. Microbiol.">
        <title>The Global Catalogue of Microorganisms (GCM) 10K type strain sequencing project: providing services to taxonomists for standard genome sequencing and annotation.</title>
        <authorList>
            <consortium name="The Broad Institute Genomics Platform"/>
            <consortium name="The Broad Institute Genome Sequencing Center for Infectious Disease"/>
            <person name="Wu L."/>
            <person name="Ma J."/>
        </authorList>
    </citation>
    <scope>NUCLEOTIDE SEQUENCE [LARGE SCALE GENOMIC DNA]</scope>
    <source>
        <strain evidence="6">JCM 18952</strain>
    </source>
</reference>
<proteinExistence type="inferred from homology"/>
<evidence type="ECO:0000313" key="6">
    <source>
        <dbReference type="Proteomes" id="UP001501257"/>
    </source>
</evidence>
<dbReference type="PANTHER" id="PTHR30480:SF16">
    <property type="entry name" value="GLYCOSIDE HYDROLASE FAMILY 3 DOMAIN PROTEIN"/>
    <property type="match status" value="1"/>
</dbReference>
<dbReference type="InterPro" id="IPR050226">
    <property type="entry name" value="NagZ_Beta-hexosaminidase"/>
</dbReference>
<dbReference type="RefSeq" id="WP_210101651.1">
    <property type="nucleotide sequence ID" value="NZ_BAABLK010000027.1"/>
</dbReference>
<dbReference type="InterPro" id="IPR017853">
    <property type="entry name" value="GH"/>
</dbReference>
<keyword evidence="2 5" id="KW-0378">Hydrolase</keyword>
<name>A0ABP9TLV6_9MICC</name>
<accession>A0ABP9TLV6</accession>
<dbReference type="Proteomes" id="UP001501257">
    <property type="component" value="Unassembled WGS sequence"/>
</dbReference>
<gene>
    <name evidence="5" type="ORF">GCM10025778_16340</name>
</gene>
<evidence type="ECO:0000313" key="5">
    <source>
        <dbReference type="EMBL" id="GAA5227101.1"/>
    </source>
</evidence>
<feature type="domain" description="Glycoside hydrolase family 3 N-terminal" evidence="4">
    <location>
        <begin position="52"/>
        <end position="342"/>
    </location>
</feature>
<evidence type="ECO:0000256" key="3">
    <source>
        <dbReference type="ARBA" id="ARBA00023295"/>
    </source>
</evidence>
<dbReference type="EMBL" id="BAABLK010000027">
    <property type="protein sequence ID" value="GAA5227101.1"/>
    <property type="molecule type" value="Genomic_DNA"/>
</dbReference>
<dbReference type="PANTHER" id="PTHR30480">
    <property type="entry name" value="BETA-HEXOSAMINIDASE-RELATED"/>
    <property type="match status" value="1"/>
</dbReference>